<evidence type="ECO:0000313" key="2">
    <source>
        <dbReference type="EMBL" id="KAJ3480651.1"/>
    </source>
</evidence>
<name>A0AAD5UZM6_9APHY</name>
<keyword evidence="3" id="KW-1185">Reference proteome</keyword>
<proteinExistence type="predicted"/>
<protein>
    <submittedName>
        <fullName evidence="2">Uncharacterized protein</fullName>
    </submittedName>
</protein>
<keyword evidence="1" id="KW-0378">Hydrolase</keyword>
<dbReference type="PANTHER" id="PTHR20963:SF18">
    <property type="entry name" value="ACID PHOSPHATASE PHO11-RELATED"/>
    <property type="match status" value="1"/>
</dbReference>
<evidence type="ECO:0000313" key="3">
    <source>
        <dbReference type="Proteomes" id="UP001212997"/>
    </source>
</evidence>
<gene>
    <name evidence="2" type="ORF">NLI96_g8201</name>
</gene>
<sequence>MTATATPGSLLNPLKVLLQLSVYFTLLCSVQRDLRVNAINVNARALNDVEVRAVAQYDLRSGGFKLEEHLGNLSPYGKKEWGMVEELPGDCKVEQVMLMHRHGSRYPLSSELVSITNLVNKLNNHSATIQTLNSLPSNLKFLQKGYTSTLGHDDLTGPGRMQLFDHGVQ</sequence>
<dbReference type="PROSITE" id="PS00616">
    <property type="entry name" value="HIS_ACID_PHOSPHAT_1"/>
    <property type="match status" value="1"/>
</dbReference>
<dbReference type="PANTHER" id="PTHR20963">
    <property type="entry name" value="MULTIPLE INOSITOL POLYPHOSPHATE PHOSPHATASE-RELATED"/>
    <property type="match status" value="1"/>
</dbReference>
<dbReference type="AlphaFoldDB" id="A0AAD5UZM6"/>
<accession>A0AAD5UZM6</accession>
<evidence type="ECO:0000256" key="1">
    <source>
        <dbReference type="ARBA" id="ARBA00022801"/>
    </source>
</evidence>
<dbReference type="InterPro" id="IPR029033">
    <property type="entry name" value="His_PPase_superfam"/>
</dbReference>
<dbReference type="Pfam" id="PF00328">
    <property type="entry name" value="His_Phos_2"/>
    <property type="match status" value="1"/>
</dbReference>
<dbReference type="InterPro" id="IPR033379">
    <property type="entry name" value="Acid_Pase_AS"/>
</dbReference>
<comment type="caution">
    <text evidence="2">The sequence shown here is derived from an EMBL/GenBank/DDBJ whole genome shotgun (WGS) entry which is preliminary data.</text>
</comment>
<dbReference type="InterPro" id="IPR000560">
    <property type="entry name" value="His_Pase_clade-2"/>
</dbReference>
<dbReference type="EMBL" id="JANAWD010000363">
    <property type="protein sequence ID" value="KAJ3480651.1"/>
    <property type="molecule type" value="Genomic_DNA"/>
</dbReference>
<dbReference type="GO" id="GO:0003993">
    <property type="term" value="F:acid phosphatase activity"/>
    <property type="evidence" value="ECO:0007669"/>
    <property type="project" value="TreeGrafter"/>
</dbReference>
<dbReference type="SUPFAM" id="SSF53254">
    <property type="entry name" value="Phosphoglycerate mutase-like"/>
    <property type="match status" value="1"/>
</dbReference>
<reference evidence="2" key="1">
    <citation type="submission" date="2022-07" db="EMBL/GenBank/DDBJ databases">
        <title>Genome Sequence of Physisporinus lineatus.</title>
        <authorList>
            <person name="Buettner E."/>
        </authorList>
    </citation>
    <scope>NUCLEOTIDE SEQUENCE</scope>
    <source>
        <strain evidence="2">VT162</strain>
    </source>
</reference>
<organism evidence="2 3">
    <name type="scientific">Meripilus lineatus</name>
    <dbReference type="NCBI Taxonomy" id="2056292"/>
    <lineage>
        <taxon>Eukaryota</taxon>
        <taxon>Fungi</taxon>
        <taxon>Dikarya</taxon>
        <taxon>Basidiomycota</taxon>
        <taxon>Agaricomycotina</taxon>
        <taxon>Agaricomycetes</taxon>
        <taxon>Polyporales</taxon>
        <taxon>Meripilaceae</taxon>
        <taxon>Meripilus</taxon>
    </lineage>
</organism>
<dbReference type="Gene3D" id="3.40.50.1240">
    <property type="entry name" value="Phosphoglycerate mutase-like"/>
    <property type="match status" value="1"/>
</dbReference>
<dbReference type="Proteomes" id="UP001212997">
    <property type="component" value="Unassembled WGS sequence"/>
</dbReference>